<evidence type="ECO:0000313" key="6">
    <source>
        <dbReference type="Proteomes" id="UP000250266"/>
    </source>
</evidence>
<name>A0A8E2EIX4_9PEZI</name>
<dbReference type="InterPro" id="IPR056826">
    <property type="entry name" value="Agd3_CE"/>
</dbReference>
<organism evidence="5 6">
    <name type="scientific">Lepidopterella palustris CBS 459.81</name>
    <dbReference type="NCBI Taxonomy" id="1314670"/>
    <lineage>
        <taxon>Eukaryota</taxon>
        <taxon>Fungi</taxon>
        <taxon>Dikarya</taxon>
        <taxon>Ascomycota</taxon>
        <taxon>Pezizomycotina</taxon>
        <taxon>Dothideomycetes</taxon>
        <taxon>Pleosporomycetidae</taxon>
        <taxon>Mytilinidiales</taxon>
        <taxon>Argynnaceae</taxon>
        <taxon>Lepidopterella</taxon>
    </lineage>
</organism>
<evidence type="ECO:0000256" key="1">
    <source>
        <dbReference type="SAM" id="SignalP"/>
    </source>
</evidence>
<dbReference type="InterPro" id="IPR056827">
    <property type="entry name" value="CBM87_Agd3"/>
</dbReference>
<dbReference type="InterPro" id="IPR050788">
    <property type="entry name" value="Yeast_SRP1/TIP1_CWP"/>
</dbReference>
<dbReference type="OrthoDB" id="2113314at2759"/>
<dbReference type="PANTHER" id="PTHR31002">
    <property type="entry name" value="SERIPAUPERIN"/>
    <property type="match status" value="1"/>
</dbReference>
<gene>
    <name evidence="5" type="ORF">K432DRAFT_319527</name>
</gene>
<evidence type="ECO:0008006" key="7">
    <source>
        <dbReference type="Google" id="ProtNLM"/>
    </source>
</evidence>
<keyword evidence="6" id="KW-1185">Reference proteome</keyword>
<dbReference type="Pfam" id="PF25116">
    <property type="entry name" value="CBM87_Agd3"/>
    <property type="match status" value="1"/>
</dbReference>
<dbReference type="Pfam" id="PF25117">
    <property type="entry name" value="Agd3_C"/>
    <property type="match status" value="1"/>
</dbReference>
<evidence type="ECO:0000259" key="4">
    <source>
        <dbReference type="Pfam" id="PF25117"/>
    </source>
</evidence>
<feature type="signal peptide" evidence="1">
    <location>
        <begin position="1"/>
        <end position="27"/>
    </location>
</feature>
<keyword evidence="1" id="KW-0732">Signal</keyword>
<protein>
    <recommendedName>
        <fullName evidence="7">Extracellular serine-rich protein</fullName>
    </recommendedName>
</protein>
<dbReference type="EMBL" id="KV744829">
    <property type="protein sequence ID" value="OCK84856.1"/>
    <property type="molecule type" value="Genomic_DNA"/>
</dbReference>
<evidence type="ECO:0000313" key="5">
    <source>
        <dbReference type="EMBL" id="OCK84856.1"/>
    </source>
</evidence>
<feature type="chain" id="PRO_5034213083" description="Extracellular serine-rich protein" evidence="1">
    <location>
        <begin position="28"/>
        <end position="695"/>
    </location>
</feature>
<feature type="domain" description="Agd3 C-terminal" evidence="4">
    <location>
        <begin position="627"/>
        <end position="693"/>
    </location>
</feature>
<evidence type="ECO:0000259" key="3">
    <source>
        <dbReference type="Pfam" id="PF25116"/>
    </source>
</evidence>
<feature type="domain" description="Agd3 CBM87" evidence="3">
    <location>
        <begin position="41"/>
        <end position="243"/>
    </location>
</feature>
<dbReference type="Proteomes" id="UP000250266">
    <property type="component" value="Unassembled WGS sequence"/>
</dbReference>
<dbReference type="AlphaFoldDB" id="A0A8E2EIX4"/>
<sequence>MTGPSFLSTLRAYALIALLAFSSTVNAVPVIEDRATGSVTVANTVLVIARDSASAFSGYSGLQGYGIPFQVLTVPSTGAALPQLNSSATVGNFGGIVVLSEVSYNYNGQYLSALTSDQWQQMYNYQLAFGVRMVRIDVFPTADFGVVDINGNGNDEPVSITNATGFGTANIKTNQPVSIAGIWHYPATITNSSIAWEVAHFANSGTAAVVNNIGGRQQQVWFLPFATDWSPASNFLQHAWIHWMTRGLYVGFRRVYFNTQVDDMFLETDIYQPSGTTFRVRPGDLSAHVSWLSNINGRLPAGSKYFMEIGHNGNGDIEAATNTGSSKCNPNVAIEYPDQVDTALEFQKPLGSGTNIWPKTPTSYVWSLSCAQIDALENWFATSSNLNAFSHISHTFTHEALNNATYSDALNEIVFNIAWLKQVGIWNAQKMSQKGLIPPAITGLHNGDAIRAWMTNGVSNIKYVVGDNTRPVLLNTQNPFWALTSTVASNGYDGLIIMPRWATTIYYNCDLPACTLAEWINTSGGSGDFNNLLADAKATNTRHLLGLHWDPFMFHQANLRQTDVASTVVNGSSQQLSLLQIWVETVIGEMIRLVSWPIITLKHDDLAAQFINRQTRDGCSPNLKYNYSADGKSIVSVTVTTNSNTCGVPVPVTFPGPVTSTSGATTEQVGSDPLTLWVTMSGSARTYTLSTPVPV</sequence>
<dbReference type="Pfam" id="PF25115">
    <property type="entry name" value="Agd3_CE"/>
    <property type="match status" value="1"/>
</dbReference>
<dbReference type="InterPro" id="IPR056825">
    <property type="entry name" value="Agd3_C"/>
</dbReference>
<dbReference type="PANTHER" id="PTHR31002:SF34">
    <property type="entry name" value="CELL WALL PROTEIN CWP1-RELATED"/>
    <property type="match status" value="1"/>
</dbReference>
<proteinExistence type="predicted"/>
<evidence type="ECO:0000259" key="2">
    <source>
        <dbReference type="Pfam" id="PF25115"/>
    </source>
</evidence>
<feature type="domain" description="Agd3 deacetylase" evidence="2">
    <location>
        <begin position="257"/>
        <end position="623"/>
    </location>
</feature>
<reference evidence="5 6" key="1">
    <citation type="journal article" date="2016" name="Nat. Commun.">
        <title>Ectomycorrhizal ecology is imprinted in the genome of the dominant symbiotic fungus Cenococcum geophilum.</title>
        <authorList>
            <consortium name="DOE Joint Genome Institute"/>
            <person name="Peter M."/>
            <person name="Kohler A."/>
            <person name="Ohm R.A."/>
            <person name="Kuo A."/>
            <person name="Krutzmann J."/>
            <person name="Morin E."/>
            <person name="Arend M."/>
            <person name="Barry K.W."/>
            <person name="Binder M."/>
            <person name="Choi C."/>
            <person name="Clum A."/>
            <person name="Copeland A."/>
            <person name="Grisel N."/>
            <person name="Haridas S."/>
            <person name="Kipfer T."/>
            <person name="LaButti K."/>
            <person name="Lindquist E."/>
            <person name="Lipzen A."/>
            <person name="Maire R."/>
            <person name="Meier B."/>
            <person name="Mihaltcheva S."/>
            <person name="Molinier V."/>
            <person name="Murat C."/>
            <person name="Poggeler S."/>
            <person name="Quandt C.A."/>
            <person name="Sperisen C."/>
            <person name="Tritt A."/>
            <person name="Tisserant E."/>
            <person name="Crous P.W."/>
            <person name="Henrissat B."/>
            <person name="Nehls U."/>
            <person name="Egli S."/>
            <person name="Spatafora J.W."/>
            <person name="Grigoriev I.V."/>
            <person name="Martin F.M."/>
        </authorList>
    </citation>
    <scope>NUCLEOTIDE SEQUENCE [LARGE SCALE GENOMIC DNA]</scope>
    <source>
        <strain evidence="5 6">CBS 459.81</strain>
    </source>
</reference>
<accession>A0A8E2EIX4</accession>